<dbReference type="InterPro" id="IPR032466">
    <property type="entry name" value="Metal_Hydrolase"/>
</dbReference>
<comment type="similarity">
    <text evidence="1">Belongs to the metallo-dependent hydrolases superfamily.</text>
</comment>
<organism evidence="3 4">
    <name type="scientific">Vibrio lentus</name>
    <dbReference type="NCBI Taxonomy" id="136468"/>
    <lineage>
        <taxon>Bacteria</taxon>
        <taxon>Pseudomonadati</taxon>
        <taxon>Pseudomonadota</taxon>
        <taxon>Gammaproteobacteria</taxon>
        <taxon>Vibrionales</taxon>
        <taxon>Vibrionaceae</taxon>
        <taxon>Vibrio</taxon>
    </lineage>
</organism>
<dbReference type="GO" id="GO:0016787">
    <property type="term" value="F:hydrolase activity"/>
    <property type="evidence" value="ECO:0007669"/>
    <property type="project" value="UniProtKB-KW"/>
</dbReference>
<dbReference type="InterPro" id="IPR006680">
    <property type="entry name" value="Amidohydro-rel"/>
</dbReference>
<dbReference type="PANTHER" id="PTHR43569:SF2">
    <property type="entry name" value="AMIDOHYDROLASE-RELATED DOMAIN-CONTAINING PROTEIN"/>
    <property type="match status" value="1"/>
</dbReference>
<feature type="domain" description="Amidohydrolase-related" evidence="2">
    <location>
        <begin position="16"/>
        <end position="294"/>
    </location>
</feature>
<protein>
    <submittedName>
        <fullName evidence="3">Amidohydrolase</fullName>
    </submittedName>
</protein>
<sequence>MVVTPLAKGRIILNLIDTHLHFFDLDKGDYQWLKPENPPFWPDKPLITKNWGEHCLTLPSEISLAGYVHIEAGFDNSRFWREIEWLENQNKLPFRSIACIDLTNTTSKFSKDLNKFLQYQTIVGARHILGDEASKLLKMSNVQQNLKQLAEHSLIFELQMPFTNQEAVEQLDLLLSNTPSLSVIIEHAGFPPQITDDLYTLWISNIRLIAKHSQVAIKCSGWEMNCREYESKWALAVIEQCLFNFGQDRVMLASNFPLCLLSKSYFDYWQSFLNLPEKTKTALLNDNARRWYKF</sequence>
<proteinExistence type="inferred from homology"/>
<evidence type="ECO:0000256" key="1">
    <source>
        <dbReference type="ARBA" id="ARBA00038310"/>
    </source>
</evidence>
<reference evidence="4" key="1">
    <citation type="submission" date="2016-07" db="EMBL/GenBank/DDBJ databases">
        <title>Nontailed viruses are major unrecognized killers of bacteria in the ocean.</title>
        <authorList>
            <person name="Kauffman K."/>
            <person name="Hussain F."/>
            <person name="Yang J."/>
            <person name="Arevalo P."/>
            <person name="Brown J."/>
            <person name="Cutler M."/>
            <person name="Kelly L."/>
            <person name="Polz M.F."/>
        </authorList>
    </citation>
    <scope>NUCLEOTIDE SEQUENCE [LARGE SCALE GENOMIC DNA]</scope>
    <source>
        <strain evidence="4">10N.286.55.C1</strain>
    </source>
</reference>
<evidence type="ECO:0000313" key="4">
    <source>
        <dbReference type="Proteomes" id="UP000235778"/>
    </source>
</evidence>
<name>A0A2N7BKI6_9VIBR</name>
<comment type="caution">
    <text evidence="3">The sequence shown here is derived from an EMBL/GenBank/DDBJ whole genome shotgun (WGS) entry which is preliminary data.</text>
</comment>
<dbReference type="Gene3D" id="3.20.20.140">
    <property type="entry name" value="Metal-dependent hydrolases"/>
    <property type="match status" value="1"/>
</dbReference>
<evidence type="ECO:0000313" key="3">
    <source>
        <dbReference type="EMBL" id="PME57971.1"/>
    </source>
</evidence>
<dbReference type="Proteomes" id="UP000235778">
    <property type="component" value="Unassembled WGS sequence"/>
</dbReference>
<dbReference type="SUPFAM" id="SSF51556">
    <property type="entry name" value="Metallo-dependent hydrolases"/>
    <property type="match status" value="1"/>
</dbReference>
<dbReference type="EMBL" id="MCSI01000160">
    <property type="protein sequence ID" value="PME57971.1"/>
    <property type="molecule type" value="Genomic_DNA"/>
</dbReference>
<keyword evidence="3" id="KW-0378">Hydrolase</keyword>
<gene>
    <name evidence="3" type="ORF">BCV30_16905</name>
</gene>
<dbReference type="AlphaFoldDB" id="A0A2N7BKI6"/>
<dbReference type="InterPro" id="IPR052350">
    <property type="entry name" value="Metallo-dep_Lactonases"/>
</dbReference>
<dbReference type="PANTHER" id="PTHR43569">
    <property type="entry name" value="AMIDOHYDROLASE"/>
    <property type="match status" value="1"/>
</dbReference>
<dbReference type="Pfam" id="PF04909">
    <property type="entry name" value="Amidohydro_2"/>
    <property type="match status" value="1"/>
</dbReference>
<accession>A0A2N7BKI6</accession>
<evidence type="ECO:0000259" key="2">
    <source>
        <dbReference type="Pfam" id="PF04909"/>
    </source>
</evidence>